<dbReference type="SUPFAM" id="SSF51556">
    <property type="entry name" value="Metallo-dependent hydrolases"/>
    <property type="match status" value="1"/>
</dbReference>
<organism evidence="3 4">
    <name type="scientific">Streptodolium elevatio</name>
    <dbReference type="NCBI Taxonomy" id="3157996"/>
    <lineage>
        <taxon>Bacteria</taxon>
        <taxon>Bacillati</taxon>
        <taxon>Actinomycetota</taxon>
        <taxon>Actinomycetes</taxon>
        <taxon>Kitasatosporales</taxon>
        <taxon>Streptomycetaceae</taxon>
        <taxon>Streptodolium</taxon>
    </lineage>
</organism>
<sequence>MIVYDVDSHFEPAPDWLDAFPSLKRRLPDLLPEHEPEFALRSPEHFAYFVSDGIRPLAPSSERVPLDRLVTPFLRAMYPEDGPATINGHCQHPSVDGDARIAALDAQGIALQNVISGAGYTLMTCLRDPALARDTAWALNTHLSEALSAHRDRLLPVTVTHFDDLDWVVSEMARMRALGSRAFHVTTEFSNNIPPYHPEFDKVWSAATDLGMVAVLHVGMMPPRYHPAYANTQDPALITRMSTSQSFQAAQVYLNALVFGGVFERHPALTVLLCETGIDWLPFAVANMDGRAAPGSAALLGPYELPLKPSEYVQRNVRVSPLPQAAQSPVDLFENLPDVAVFSSDMPHFEGSLAPIEFWRGELSDVGSDAWEQFVGGSMAEAYARMGDPLRNPVATAS</sequence>
<protein>
    <submittedName>
        <fullName evidence="3">Amidohydrolase family protein</fullName>
    </submittedName>
</protein>
<accession>A0ABV3DTJ0</accession>
<dbReference type="RefSeq" id="WP_358362932.1">
    <property type="nucleotide sequence ID" value="NZ_JBEZFP010000152.1"/>
</dbReference>
<evidence type="ECO:0000256" key="1">
    <source>
        <dbReference type="ARBA" id="ARBA00023239"/>
    </source>
</evidence>
<name>A0ABV3DTJ0_9ACTN</name>
<dbReference type="InterPro" id="IPR032466">
    <property type="entry name" value="Metal_Hydrolase"/>
</dbReference>
<reference evidence="3 4" key="1">
    <citation type="submission" date="2024-06" db="EMBL/GenBank/DDBJ databases">
        <title>The Natural Products Discovery Center: Release of the First 8490 Sequenced Strains for Exploring Actinobacteria Biosynthetic Diversity.</title>
        <authorList>
            <person name="Kalkreuter E."/>
            <person name="Kautsar S.A."/>
            <person name="Yang D."/>
            <person name="Bader C.D."/>
            <person name="Teijaro C.N."/>
            <person name="Fluegel L."/>
            <person name="Davis C.M."/>
            <person name="Simpson J.R."/>
            <person name="Lauterbach L."/>
            <person name="Steele A.D."/>
            <person name="Gui C."/>
            <person name="Meng S."/>
            <person name="Li G."/>
            <person name="Viehrig K."/>
            <person name="Ye F."/>
            <person name="Su P."/>
            <person name="Kiefer A.F."/>
            <person name="Nichols A."/>
            <person name="Cepeda A.J."/>
            <person name="Yan W."/>
            <person name="Fan B."/>
            <person name="Jiang Y."/>
            <person name="Adhikari A."/>
            <person name="Zheng C.-J."/>
            <person name="Schuster L."/>
            <person name="Cowan T.M."/>
            <person name="Smanski M.J."/>
            <person name="Chevrette M.G."/>
            <person name="De Carvalho L.P.S."/>
            <person name="Shen B."/>
        </authorList>
    </citation>
    <scope>NUCLEOTIDE SEQUENCE [LARGE SCALE GENOMIC DNA]</scope>
    <source>
        <strain evidence="3 4">NPDC048946</strain>
    </source>
</reference>
<dbReference type="Proteomes" id="UP001551482">
    <property type="component" value="Unassembled WGS sequence"/>
</dbReference>
<dbReference type="PANTHER" id="PTHR21240">
    <property type="entry name" value="2-AMINO-3-CARBOXYLMUCONATE-6-SEMIALDEHYDE DECARBOXYLASE"/>
    <property type="match status" value="1"/>
</dbReference>
<comment type="caution">
    <text evidence="3">The sequence shown here is derived from an EMBL/GenBank/DDBJ whole genome shotgun (WGS) entry which is preliminary data.</text>
</comment>
<feature type="domain" description="Amidohydrolase-related" evidence="2">
    <location>
        <begin position="132"/>
        <end position="363"/>
    </location>
</feature>
<dbReference type="Gene3D" id="3.20.20.140">
    <property type="entry name" value="Metal-dependent hydrolases"/>
    <property type="match status" value="1"/>
</dbReference>
<dbReference type="InterPro" id="IPR032465">
    <property type="entry name" value="ACMSD"/>
</dbReference>
<gene>
    <name evidence="3" type="ORF">AB0C36_36955</name>
</gene>
<evidence type="ECO:0000313" key="3">
    <source>
        <dbReference type="EMBL" id="MEU8139075.1"/>
    </source>
</evidence>
<keyword evidence="1" id="KW-0456">Lyase</keyword>
<evidence type="ECO:0000313" key="4">
    <source>
        <dbReference type="Proteomes" id="UP001551482"/>
    </source>
</evidence>
<evidence type="ECO:0000259" key="2">
    <source>
        <dbReference type="Pfam" id="PF04909"/>
    </source>
</evidence>
<keyword evidence="4" id="KW-1185">Reference proteome</keyword>
<proteinExistence type="predicted"/>
<dbReference type="PANTHER" id="PTHR21240:SF28">
    <property type="entry name" value="ISO-OROTATE DECARBOXYLASE (EUROFUNG)"/>
    <property type="match status" value="1"/>
</dbReference>
<dbReference type="Pfam" id="PF04909">
    <property type="entry name" value="Amidohydro_2"/>
    <property type="match status" value="1"/>
</dbReference>
<dbReference type="InterPro" id="IPR006680">
    <property type="entry name" value="Amidohydro-rel"/>
</dbReference>
<dbReference type="EMBL" id="JBEZFP010000152">
    <property type="protein sequence ID" value="MEU8139075.1"/>
    <property type="molecule type" value="Genomic_DNA"/>
</dbReference>